<accession>A0ABT5N2B0</accession>
<keyword evidence="13" id="KW-0289">Folate biosynthesis</keyword>
<evidence type="ECO:0000256" key="17">
    <source>
        <dbReference type="ARBA" id="ARBA00047493"/>
    </source>
</evidence>
<dbReference type="EC" id="6.3.2.17" evidence="6"/>
<evidence type="ECO:0000256" key="8">
    <source>
        <dbReference type="ARBA" id="ARBA00022598"/>
    </source>
</evidence>
<keyword evidence="25" id="KW-1185">Reference proteome</keyword>
<evidence type="ECO:0000259" key="22">
    <source>
        <dbReference type="Pfam" id="PF02875"/>
    </source>
</evidence>
<keyword evidence="11 21" id="KW-0067">ATP-binding</keyword>
<name>A0ABT5N2B0_9BURK</name>
<evidence type="ECO:0000256" key="1">
    <source>
        <dbReference type="ARBA" id="ARBA00002714"/>
    </source>
</evidence>
<evidence type="ECO:0000256" key="2">
    <source>
        <dbReference type="ARBA" id="ARBA00004799"/>
    </source>
</evidence>
<comment type="pathway">
    <text evidence="3">Cofactor biosynthesis; tetrahydrofolylpolyglutamate biosynthesis.</text>
</comment>
<evidence type="ECO:0000256" key="21">
    <source>
        <dbReference type="PIRNR" id="PIRNR001563"/>
    </source>
</evidence>
<evidence type="ECO:0000313" key="25">
    <source>
        <dbReference type="Proteomes" id="UP001528673"/>
    </source>
</evidence>
<comment type="catalytic activity">
    <reaction evidence="19">
        <text>(6R)-5,10-methylenetetrahydrofolyl-(gamma-L-Glu)(n) + L-glutamate + ATP = (6R)-5,10-methylenetetrahydrofolyl-(gamma-L-Glu)(n+1) + ADP + phosphate + H(+)</text>
        <dbReference type="Rhea" id="RHEA:51912"/>
        <dbReference type="Rhea" id="RHEA-COMP:13257"/>
        <dbReference type="Rhea" id="RHEA-COMP:13258"/>
        <dbReference type="ChEBI" id="CHEBI:15378"/>
        <dbReference type="ChEBI" id="CHEBI:29985"/>
        <dbReference type="ChEBI" id="CHEBI:30616"/>
        <dbReference type="ChEBI" id="CHEBI:43474"/>
        <dbReference type="ChEBI" id="CHEBI:136572"/>
        <dbReference type="ChEBI" id="CHEBI:456216"/>
        <dbReference type="EC" id="6.3.2.17"/>
    </reaction>
</comment>
<dbReference type="InterPro" id="IPR036565">
    <property type="entry name" value="Mur-like_cat_sf"/>
</dbReference>
<dbReference type="NCBIfam" id="TIGR01499">
    <property type="entry name" value="folC"/>
    <property type="match status" value="1"/>
</dbReference>
<dbReference type="InterPro" id="IPR013221">
    <property type="entry name" value="Mur_ligase_cen"/>
</dbReference>
<keyword evidence="12" id="KW-0460">Magnesium</keyword>
<dbReference type="SUPFAM" id="SSF53244">
    <property type="entry name" value="MurD-like peptide ligases, peptide-binding domain"/>
    <property type="match status" value="1"/>
</dbReference>
<evidence type="ECO:0000313" key="24">
    <source>
        <dbReference type="EMBL" id="MDD0840450.1"/>
    </source>
</evidence>
<dbReference type="SUPFAM" id="SSF53623">
    <property type="entry name" value="MurD-like peptide ligases, catalytic domain"/>
    <property type="match status" value="1"/>
</dbReference>
<comment type="catalytic activity">
    <reaction evidence="18">
        <text>10-formyltetrahydrofolyl-(gamma-L-Glu)(n) + L-glutamate + ATP = 10-formyltetrahydrofolyl-(gamma-L-Glu)(n+1) + ADP + phosphate + H(+)</text>
        <dbReference type="Rhea" id="RHEA:51904"/>
        <dbReference type="Rhea" id="RHEA-COMP:13088"/>
        <dbReference type="Rhea" id="RHEA-COMP:14300"/>
        <dbReference type="ChEBI" id="CHEBI:15378"/>
        <dbReference type="ChEBI" id="CHEBI:29985"/>
        <dbReference type="ChEBI" id="CHEBI:30616"/>
        <dbReference type="ChEBI" id="CHEBI:43474"/>
        <dbReference type="ChEBI" id="CHEBI:134413"/>
        <dbReference type="ChEBI" id="CHEBI:456216"/>
        <dbReference type="EC" id="6.3.2.17"/>
    </reaction>
</comment>
<evidence type="ECO:0000256" key="15">
    <source>
        <dbReference type="ARBA" id="ARBA00030592"/>
    </source>
</evidence>
<keyword evidence="9" id="KW-0479">Metal-binding</keyword>
<comment type="catalytic activity">
    <reaction evidence="17">
        <text>(6S)-5,6,7,8-tetrahydrofolyl-(gamma-L-Glu)(n) + L-glutamate + ATP = (6S)-5,6,7,8-tetrahydrofolyl-(gamma-L-Glu)(n+1) + ADP + phosphate + H(+)</text>
        <dbReference type="Rhea" id="RHEA:10580"/>
        <dbReference type="Rhea" id="RHEA-COMP:14738"/>
        <dbReference type="Rhea" id="RHEA-COMP:14740"/>
        <dbReference type="ChEBI" id="CHEBI:15378"/>
        <dbReference type="ChEBI" id="CHEBI:29985"/>
        <dbReference type="ChEBI" id="CHEBI:30616"/>
        <dbReference type="ChEBI" id="CHEBI:43474"/>
        <dbReference type="ChEBI" id="CHEBI:141005"/>
        <dbReference type="ChEBI" id="CHEBI:456216"/>
        <dbReference type="EC" id="6.3.2.17"/>
    </reaction>
</comment>
<dbReference type="EMBL" id="JAQSIP010000010">
    <property type="protein sequence ID" value="MDD0840450.1"/>
    <property type="molecule type" value="Genomic_DNA"/>
</dbReference>
<evidence type="ECO:0000256" key="10">
    <source>
        <dbReference type="ARBA" id="ARBA00022741"/>
    </source>
</evidence>
<evidence type="ECO:0000259" key="23">
    <source>
        <dbReference type="Pfam" id="PF08245"/>
    </source>
</evidence>
<dbReference type="GO" id="GO:0004326">
    <property type="term" value="F:tetrahydrofolylpolyglutamate synthase activity"/>
    <property type="evidence" value="ECO:0007669"/>
    <property type="project" value="UniProtKB-EC"/>
</dbReference>
<dbReference type="Pfam" id="PF08245">
    <property type="entry name" value="Mur_ligase_M"/>
    <property type="match status" value="1"/>
</dbReference>
<evidence type="ECO:0000256" key="9">
    <source>
        <dbReference type="ARBA" id="ARBA00022723"/>
    </source>
</evidence>
<comment type="similarity">
    <text evidence="4 21">Belongs to the folylpolyglutamate synthase family.</text>
</comment>
<evidence type="ECO:0000256" key="5">
    <source>
        <dbReference type="ARBA" id="ARBA00013023"/>
    </source>
</evidence>
<protein>
    <recommendedName>
        <fullName evidence="7">Dihydrofolate synthase/folylpolyglutamate synthase</fullName>
        <ecNumber evidence="5">6.3.2.12</ecNumber>
        <ecNumber evidence="6">6.3.2.17</ecNumber>
    </recommendedName>
    <alternativeName>
        <fullName evidence="16">Folylpoly-gamma-glutamate synthetase-dihydrofolate synthetase</fullName>
    </alternativeName>
    <alternativeName>
        <fullName evidence="14">Folylpolyglutamate synthetase</fullName>
    </alternativeName>
    <alternativeName>
        <fullName evidence="15">Tetrahydrofolylpolyglutamate synthase</fullName>
    </alternativeName>
</protein>
<dbReference type="Gene3D" id="3.90.190.20">
    <property type="entry name" value="Mur ligase, C-terminal domain"/>
    <property type="match status" value="1"/>
</dbReference>
<evidence type="ECO:0000256" key="18">
    <source>
        <dbReference type="ARBA" id="ARBA00047808"/>
    </source>
</evidence>
<evidence type="ECO:0000256" key="7">
    <source>
        <dbReference type="ARBA" id="ARBA00019357"/>
    </source>
</evidence>
<dbReference type="Proteomes" id="UP001528673">
    <property type="component" value="Unassembled WGS sequence"/>
</dbReference>
<evidence type="ECO:0000256" key="20">
    <source>
        <dbReference type="ARBA" id="ARBA00049161"/>
    </source>
</evidence>
<dbReference type="EC" id="6.3.2.12" evidence="5"/>
<keyword evidence="10 21" id="KW-0547">Nucleotide-binding</keyword>
<sequence length="441" mass="47433">MKTPLPTTLDAWLAHCEQLHPKNIEMGLDRVREVAQRLSLRFDSPVITVAGTNGKGSTCAMLEAVLLQAGYRTGVYTSPHLVHFEERCRVHGESVTAEALLPHFEAVEVARLQGEPVSLSYFEFTTLAILRCLSMSGLEVAILEVGLGGRLDAVNVVDTDCAVITSIDLDHMEYLGNDRETIGLEKAGIMRTGRPVVVSDPVPPQSVLDRALEIGADLWRFGTDFNFSGDKQQWGWAGRGRRYSGMAYPALRGANQLVNASGVLAALTALRDRLPVTAQAVRNGLAMVELPGRFQIVPGQPNLVLDVAHNPHSVAALTANLDAMGYAPCTHAVLGAMADKDLGPMLAKIGPLVDRWYFTDLPTPRAETAAGLQAKWHALQMAAGGRREVPTATFRDPMAALNAAVAAADPADRIVVFGSFFTVGGVLKDGIPRLHAKHLDA</sequence>
<feature type="domain" description="Mur ligase central" evidence="23">
    <location>
        <begin position="49"/>
        <end position="191"/>
    </location>
</feature>
<dbReference type="PANTHER" id="PTHR11136">
    <property type="entry name" value="FOLYLPOLYGLUTAMATE SYNTHASE-RELATED"/>
    <property type="match status" value="1"/>
</dbReference>
<comment type="catalytic activity">
    <reaction evidence="20">
        <text>7,8-dihydropteroate + L-glutamate + ATP = 7,8-dihydrofolate + ADP + phosphate + H(+)</text>
        <dbReference type="Rhea" id="RHEA:23584"/>
        <dbReference type="ChEBI" id="CHEBI:15378"/>
        <dbReference type="ChEBI" id="CHEBI:17839"/>
        <dbReference type="ChEBI" id="CHEBI:29985"/>
        <dbReference type="ChEBI" id="CHEBI:30616"/>
        <dbReference type="ChEBI" id="CHEBI:43474"/>
        <dbReference type="ChEBI" id="CHEBI:57451"/>
        <dbReference type="ChEBI" id="CHEBI:456216"/>
        <dbReference type="EC" id="6.3.2.12"/>
    </reaction>
</comment>
<evidence type="ECO:0000256" key="16">
    <source>
        <dbReference type="ARBA" id="ARBA00032510"/>
    </source>
</evidence>
<comment type="function">
    <text evidence="1">Functions in two distinct reactions of the de novo folate biosynthetic pathway. Catalyzes the addition of a glutamate residue to dihydropteroate (7,8-dihydropteroate or H2Pte) to form dihydrofolate (7,8-dihydrofolate monoglutamate or H2Pte-Glu). Also catalyzes successive additions of L-glutamate to tetrahydrofolate or 10-formyltetrahydrofolate or 5,10-methylenetetrahydrofolate, leading to folylpolyglutamate derivatives.</text>
</comment>
<dbReference type="GO" id="GO:0008841">
    <property type="term" value="F:dihydrofolate synthase activity"/>
    <property type="evidence" value="ECO:0007669"/>
    <property type="project" value="UniProtKB-EC"/>
</dbReference>
<dbReference type="Pfam" id="PF02875">
    <property type="entry name" value="Mur_ligase_C"/>
    <property type="match status" value="1"/>
</dbReference>
<dbReference type="RefSeq" id="WP_273953245.1">
    <property type="nucleotide sequence ID" value="NZ_JAQSIP010000010.1"/>
</dbReference>
<evidence type="ECO:0000256" key="19">
    <source>
        <dbReference type="ARBA" id="ARBA00049035"/>
    </source>
</evidence>
<evidence type="ECO:0000256" key="11">
    <source>
        <dbReference type="ARBA" id="ARBA00022840"/>
    </source>
</evidence>
<gene>
    <name evidence="24" type="primary">folC</name>
    <name evidence="24" type="ORF">PSQ40_17860</name>
</gene>
<evidence type="ECO:0000256" key="6">
    <source>
        <dbReference type="ARBA" id="ARBA00013025"/>
    </source>
</evidence>
<dbReference type="InterPro" id="IPR036615">
    <property type="entry name" value="Mur_ligase_C_dom_sf"/>
</dbReference>
<evidence type="ECO:0000256" key="12">
    <source>
        <dbReference type="ARBA" id="ARBA00022842"/>
    </source>
</evidence>
<keyword evidence="8 21" id="KW-0436">Ligase</keyword>
<dbReference type="NCBIfam" id="NF008101">
    <property type="entry name" value="PRK10846.1"/>
    <property type="match status" value="1"/>
</dbReference>
<organism evidence="24 25">
    <name type="scientific">Curvibacter cyanobacteriorum</name>
    <dbReference type="NCBI Taxonomy" id="3026422"/>
    <lineage>
        <taxon>Bacteria</taxon>
        <taxon>Pseudomonadati</taxon>
        <taxon>Pseudomonadota</taxon>
        <taxon>Betaproteobacteria</taxon>
        <taxon>Burkholderiales</taxon>
        <taxon>Comamonadaceae</taxon>
        <taxon>Curvibacter</taxon>
    </lineage>
</organism>
<proteinExistence type="inferred from homology"/>
<comment type="pathway">
    <text evidence="2">Cofactor biosynthesis; tetrahydrofolate biosynthesis; 7,8-dihydrofolate from 2-amino-4-hydroxy-6-hydroxymethyl-7,8-dihydropteridine diphosphate and 4-aminobenzoate: step 2/2.</text>
</comment>
<evidence type="ECO:0000256" key="3">
    <source>
        <dbReference type="ARBA" id="ARBA00005150"/>
    </source>
</evidence>
<dbReference type="PANTHER" id="PTHR11136:SF0">
    <property type="entry name" value="DIHYDROFOLATE SYNTHETASE-RELATED"/>
    <property type="match status" value="1"/>
</dbReference>
<dbReference type="InterPro" id="IPR001645">
    <property type="entry name" value="Folylpolyglutamate_synth"/>
</dbReference>
<evidence type="ECO:0000256" key="14">
    <source>
        <dbReference type="ARBA" id="ARBA00030048"/>
    </source>
</evidence>
<comment type="caution">
    <text evidence="24">The sequence shown here is derived from an EMBL/GenBank/DDBJ whole genome shotgun (WGS) entry which is preliminary data.</text>
</comment>
<feature type="domain" description="Mur ligase C-terminal" evidence="22">
    <location>
        <begin position="292"/>
        <end position="420"/>
    </location>
</feature>
<dbReference type="PIRSF" id="PIRSF001563">
    <property type="entry name" value="Folylpolyglu_synth"/>
    <property type="match status" value="1"/>
</dbReference>
<dbReference type="Gene3D" id="3.40.1190.10">
    <property type="entry name" value="Mur-like, catalytic domain"/>
    <property type="match status" value="1"/>
</dbReference>
<evidence type="ECO:0000256" key="13">
    <source>
        <dbReference type="ARBA" id="ARBA00022909"/>
    </source>
</evidence>
<evidence type="ECO:0000256" key="4">
    <source>
        <dbReference type="ARBA" id="ARBA00008276"/>
    </source>
</evidence>
<reference evidence="24 25" key="1">
    <citation type="submission" date="2023-02" db="EMBL/GenBank/DDBJ databases">
        <title>Bacterial whole genomic sequence of Curvibacter sp. HBC61.</title>
        <authorList>
            <person name="Le V."/>
            <person name="Ko S.-R."/>
            <person name="Ahn C.-Y."/>
            <person name="Oh H.-M."/>
        </authorList>
    </citation>
    <scope>NUCLEOTIDE SEQUENCE [LARGE SCALE GENOMIC DNA]</scope>
    <source>
        <strain evidence="24 25">HBC61</strain>
    </source>
</reference>
<dbReference type="InterPro" id="IPR004101">
    <property type="entry name" value="Mur_ligase_C"/>
</dbReference>